<name>A0ABW2XJN1_9ACTN</name>
<accession>A0ABW2XJN1</accession>
<sequence length="205" mass="22168">MTKEPQGTGTRETGAPGTRRRGGALEAAIYEAVFAQLETVGYRGLTMEGVAAAARTGKAALYRRWTSKDALVTDALKHVLPDSPGEPSTGSVRTDLLETLKALRDTLIACRGAAFKVLKEEAEDGKGLLHEVIRERISEPVREMMYRSLVQGAERGEVRPGAVTRRIANVGPALIVYHNLTEGGEIPDDHLASVVDEILMPIVRP</sequence>
<feature type="domain" description="HTH tetR-type" evidence="6">
    <location>
        <begin position="23"/>
        <end position="83"/>
    </location>
</feature>
<dbReference type="Pfam" id="PF16859">
    <property type="entry name" value="TetR_C_11"/>
    <property type="match status" value="1"/>
</dbReference>
<dbReference type="Proteomes" id="UP001597063">
    <property type="component" value="Unassembled WGS sequence"/>
</dbReference>
<keyword evidence="1" id="KW-0805">Transcription regulation</keyword>
<comment type="caution">
    <text evidence="7">The sequence shown here is derived from an EMBL/GenBank/DDBJ whole genome shotgun (WGS) entry which is preliminary data.</text>
</comment>
<dbReference type="Gene3D" id="1.10.357.10">
    <property type="entry name" value="Tetracycline Repressor, domain 2"/>
    <property type="match status" value="1"/>
</dbReference>
<dbReference type="SUPFAM" id="SSF46689">
    <property type="entry name" value="Homeodomain-like"/>
    <property type="match status" value="1"/>
</dbReference>
<evidence type="ECO:0000256" key="5">
    <source>
        <dbReference type="SAM" id="MobiDB-lite"/>
    </source>
</evidence>
<gene>
    <name evidence="7" type="ORF">ACFQZM_09430</name>
</gene>
<dbReference type="Gene3D" id="1.10.10.60">
    <property type="entry name" value="Homeodomain-like"/>
    <property type="match status" value="1"/>
</dbReference>
<evidence type="ECO:0000256" key="2">
    <source>
        <dbReference type="ARBA" id="ARBA00023125"/>
    </source>
</evidence>
<organism evidence="7 8">
    <name type="scientific">Actinomadura fibrosa</name>
    <dbReference type="NCBI Taxonomy" id="111802"/>
    <lineage>
        <taxon>Bacteria</taxon>
        <taxon>Bacillati</taxon>
        <taxon>Actinomycetota</taxon>
        <taxon>Actinomycetes</taxon>
        <taxon>Streptosporangiales</taxon>
        <taxon>Thermomonosporaceae</taxon>
        <taxon>Actinomadura</taxon>
    </lineage>
</organism>
<proteinExistence type="predicted"/>
<dbReference type="InterPro" id="IPR001647">
    <property type="entry name" value="HTH_TetR"/>
</dbReference>
<evidence type="ECO:0000256" key="1">
    <source>
        <dbReference type="ARBA" id="ARBA00023015"/>
    </source>
</evidence>
<keyword evidence="2 4" id="KW-0238">DNA-binding</keyword>
<dbReference type="SUPFAM" id="SSF48498">
    <property type="entry name" value="Tetracyclin repressor-like, C-terminal domain"/>
    <property type="match status" value="1"/>
</dbReference>
<dbReference type="InterPro" id="IPR036271">
    <property type="entry name" value="Tet_transcr_reg_TetR-rel_C_sf"/>
</dbReference>
<keyword evidence="8" id="KW-1185">Reference proteome</keyword>
<dbReference type="RefSeq" id="WP_207399962.1">
    <property type="nucleotide sequence ID" value="NZ_CAACUY010000089.1"/>
</dbReference>
<dbReference type="InterPro" id="IPR009057">
    <property type="entry name" value="Homeodomain-like_sf"/>
</dbReference>
<feature type="DNA-binding region" description="H-T-H motif" evidence="4">
    <location>
        <begin position="46"/>
        <end position="65"/>
    </location>
</feature>
<dbReference type="Pfam" id="PF00440">
    <property type="entry name" value="TetR_N"/>
    <property type="match status" value="1"/>
</dbReference>
<dbReference type="EMBL" id="JBHTGP010000004">
    <property type="protein sequence ID" value="MFD0684716.1"/>
    <property type="molecule type" value="Genomic_DNA"/>
</dbReference>
<dbReference type="PROSITE" id="PS50977">
    <property type="entry name" value="HTH_TETR_2"/>
    <property type="match status" value="1"/>
</dbReference>
<evidence type="ECO:0000256" key="3">
    <source>
        <dbReference type="ARBA" id="ARBA00023163"/>
    </source>
</evidence>
<evidence type="ECO:0000313" key="7">
    <source>
        <dbReference type="EMBL" id="MFD0684716.1"/>
    </source>
</evidence>
<evidence type="ECO:0000313" key="8">
    <source>
        <dbReference type="Proteomes" id="UP001597063"/>
    </source>
</evidence>
<keyword evidence="3" id="KW-0804">Transcription</keyword>
<reference evidence="8" key="1">
    <citation type="journal article" date="2019" name="Int. J. Syst. Evol. Microbiol.">
        <title>The Global Catalogue of Microorganisms (GCM) 10K type strain sequencing project: providing services to taxonomists for standard genome sequencing and annotation.</title>
        <authorList>
            <consortium name="The Broad Institute Genomics Platform"/>
            <consortium name="The Broad Institute Genome Sequencing Center for Infectious Disease"/>
            <person name="Wu L."/>
            <person name="Ma J."/>
        </authorList>
    </citation>
    <scope>NUCLEOTIDE SEQUENCE [LARGE SCALE GENOMIC DNA]</scope>
    <source>
        <strain evidence="8">JCM 9371</strain>
    </source>
</reference>
<dbReference type="InterPro" id="IPR011075">
    <property type="entry name" value="TetR_C"/>
</dbReference>
<dbReference type="PANTHER" id="PTHR30055">
    <property type="entry name" value="HTH-TYPE TRANSCRIPTIONAL REGULATOR RUTR"/>
    <property type="match status" value="1"/>
</dbReference>
<protein>
    <submittedName>
        <fullName evidence="7">TetR-like C-terminal domain-containing protein</fullName>
    </submittedName>
</protein>
<dbReference type="PANTHER" id="PTHR30055:SF225">
    <property type="entry name" value="TRANSCRIPTIONAL REGULATORY PROTEIN-RELATED"/>
    <property type="match status" value="1"/>
</dbReference>
<feature type="region of interest" description="Disordered" evidence="5">
    <location>
        <begin position="1"/>
        <end position="21"/>
    </location>
</feature>
<feature type="compositionally biased region" description="Low complexity" evidence="5">
    <location>
        <begin position="7"/>
        <end position="17"/>
    </location>
</feature>
<evidence type="ECO:0000259" key="6">
    <source>
        <dbReference type="PROSITE" id="PS50977"/>
    </source>
</evidence>
<dbReference type="InterPro" id="IPR050109">
    <property type="entry name" value="HTH-type_TetR-like_transc_reg"/>
</dbReference>
<evidence type="ECO:0000256" key="4">
    <source>
        <dbReference type="PROSITE-ProRule" id="PRU00335"/>
    </source>
</evidence>